<dbReference type="PANTHER" id="PTHR21716:SF53">
    <property type="entry name" value="PERMEASE PERM-RELATED"/>
    <property type="match status" value="1"/>
</dbReference>
<dbReference type="InterPro" id="IPR002549">
    <property type="entry name" value="AI-2E-like"/>
</dbReference>
<feature type="transmembrane region" description="Helical" evidence="8">
    <location>
        <begin position="64"/>
        <end position="84"/>
    </location>
</feature>
<evidence type="ECO:0000256" key="1">
    <source>
        <dbReference type="ARBA" id="ARBA00004651"/>
    </source>
</evidence>
<feature type="transmembrane region" description="Helical" evidence="8">
    <location>
        <begin position="250"/>
        <end position="278"/>
    </location>
</feature>
<evidence type="ECO:0000256" key="7">
    <source>
        <dbReference type="ARBA" id="ARBA00023136"/>
    </source>
</evidence>
<dbReference type="Pfam" id="PF01594">
    <property type="entry name" value="AI-2E_transport"/>
    <property type="match status" value="1"/>
</dbReference>
<accession>E3T684</accession>
<keyword evidence="4" id="KW-1003">Cell membrane</keyword>
<evidence type="ECO:0000256" key="8">
    <source>
        <dbReference type="SAM" id="Phobius"/>
    </source>
</evidence>
<organism evidence="9">
    <name type="scientific">uncultured bacterium 89</name>
    <dbReference type="NCBI Taxonomy" id="698393"/>
    <lineage>
        <taxon>Bacteria</taxon>
        <taxon>environmental samples</taxon>
    </lineage>
</organism>
<feature type="transmembrane region" description="Helical" evidence="8">
    <location>
        <begin position="146"/>
        <end position="167"/>
    </location>
</feature>
<dbReference type="EMBL" id="GU260701">
    <property type="protein sequence ID" value="ADC35828.1"/>
    <property type="molecule type" value="Genomic_DNA"/>
</dbReference>
<proteinExistence type="inferred from homology"/>
<evidence type="ECO:0000256" key="4">
    <source>
        <dbReference type="ARBA" id="ARBA00022475"/>
    </source>
</evidence>
<evidence type="ECO:0000313" key="9">
    <source>
        <dbReference type="EMBL" id="ADC35828.1"/>
    </source>
</evidence>
<comment type="similarity">
    <text evidence="2">Belongs to the autoinducer-2 exporter (AI-2E) (TC 2.A.86) family.</text>
</comment>
<evidence type="ECO:0000256" key="5">
    <source>
        <dbReference type="ARBA" id="ARBA00022692"/>
    </source>
</evidence>
<name>E3T684_9BACT</name>
<protein>
    <recommendedName>
        <fullName evidence="10">Permease</fullName>
    </recommendedName>
</protein>
<comment type="subcellular location">
    <subcellularLocation>
        <location evidence="1">Cell membrane</location>
        <topology evidence="1">Multi-pass membrane protein</topology>
    </subcellularLocation>
</comment>
<sequence>MLGIDRNAARYTWTAALVLLAMSMVYLIRHTLFIFVIALLFAYLLSPLVDFLDRLFPSSRTRTPALALAYILVTGILIGGGFMLGTRAVDQANEFITRIPEVVGKAKNFAPKDGSWLGRLLENTEDQLAQRINDVLHYLPALGKGVISVAETLVLIVVVPIFSFFLLKDASSLRKSLLEMMGTGSHRELMEDLADDVNLLLAQYVRALALLCLTTFTIFALAAEFAGAPYPLLLAGIAAGLEFIPMVGPLTAAVLIIVINLIAGYPHILGVLAFLGIYRIFQDYVVAPRLMSAGMELHPLMVMFGVFAGAEVGGIPGTFLSVPAVAMIRIVYRRIEKARAGWTIASPKS</sequence>
<evidence type="ECO:0008006" key="10">
    <source>
        <dbReference type="Google" id="ProtNLM"/>
    </source>
</evidence>
<dbReference type="AlphaFoldDB" id="E3T684"/>
<feature type="transmembrane region" description="Helical" evidence="8">
    <location>
        <begin position="34"/>
        <end position="52"/>
    </location>
</feature>
<keyword evidence="5 8" id="KW-0812">Transmembrane</keyword>
<evidence type="ECO:0000256" key="2">
    <source>
        <dbReference type="ARBA" id="ARBA00009773"/>
    </source>
</evidence>
<feature type="transmembrane region" description="Helical" evidence="8">
    <location>
        <begin position="208"/>
        <end position="230"/>
    </location>
</feature>
<evidence type="ECO:0000256" key="3">
    <source>
        <dbReference type="ARBA" id="ARBA00022448"/>
    </source>
</evidence>
<dbReference type="GO" id="GO:0055085">
    <property type="term" value="P:transmembrane transport"/>
    <property type="evidence" value="ECO:0007669"/>
    <property type="project" value="TreeGrafter"/>
</dbReference>
<dbReference type="GO" id="GO:0005886">
    <property type="term" value="C:plasma membrane"/>
    <property type="evidence" value="ECO:0007669"/>
    <property type="project" value="UniProtKB-SubCell"/>
</dbReference>
<reference evidence="9" key="2">
    <citation type="journal article" date="2010" name="Appl. Environ. Microbiol.">
        <title>Comparative analysis of acidobacterial genomic fragments from terrestrial and aquatic metagenomic libraries, with emphasis on acidobacteria subdivision 6.</title>
        <authorList>
            <person name="Kielak A.M."/>
            <person name="van Veen J.A."/>
            <person name="Kowalchuk G.A."/>
        </authorList>
    </citation>
    <scope>NUCLEOTIDE SEQUENCE</scope>
</reference>
<dbReference type="PANTHER" id="PTHR21716">
    <property type="entry name" value="TRANSMEMBRANE PROTEIN"/>
    <property type="match status" value="1"/>
</dbReference>
<feature type="transmembrane region" description="Helical" evidence="8">
    <location>
        <begin position="12"/>
        <end position="28"/>
    </location>
</feature>
<keyword evidence="6 8" id="KW-1133">Transmembrane helix</keyword>
<keyword evidence="3" id="KW-0813">Transport</keyword>
<evidence type="ECO:0000256" key="6">
    <source>
        <dbReference type="ARBA" id="ARBA00022989"/>
    </source>
</evidence>
<keyword evidence="7 8" id="KW-0472">Membrane</keyword>
<reference evidence="9" key="1">
    <citation type="submission" date="2009-12" db="EMBL/GenBank/DDBJ databases">
        <authorList>
            <person name="Kielak A."/>
            <person name="van Veen J.A."/>
            <person name="Kowalchuk G.A."/>
        </authorList>
    </citation>
    <scope>NUCLEOTIDE SEQUENCE</scope>
</reference>